<dbReference type="PANTHER" id="PTHR45674:SF4">
    <property type="entry name" value="DNA LIGASE 1"/>
    <property type="match status" value="1"/>
</dbReference>
<dbReference type="InterPro" id="IPR044117">
    <property type="entry name" value="OBF_LigC-like"/>
</dbReference>
<dbReference type="CDD" id="cd07905">
    <property type="entry name" value="Adenylation_DNA_ligase_LigC"/>
    <property type="match status" value="1"/>
</dbReference>
<evidence type="ECO:0000259" key="5">
    <source>
        <dbReference type="PROSITE" id="PS50160"/>
    </source>
</evidence>
<proteinExistence type="inferred from homology"/>
<evidence type="ECO:0000256" key="4">
    <source>
        <dbReference type="ARBA" id="ARBA00034003"/>
    </source>
</evidence>
<dbReference type="InterPro" id="IPR016059">
    <property type="entry name" value="DNA_ligase_ATP-dep_CS"/>
</dbReference>
<evidence type="ECO:0000256" key="2">
    <source>
        <dbReference type="ARBA" id="ARBA00012727"/>
    </source>
</evidence>
<sequence>MDLPVMPPVRPMLAKPAAQLPPGMSYEAKWDGFRAIVFRDGDEVELGSRTGKPLTRYFPELVEALRANLPERCVLDGEIVIVQGDRLDFETLLSRIHPAASRVRTLAETIPASLVAFDLLALDDHSLLNAPLAERRTALTGALRTARSPVHVAPATTDLDLAREWFDQFEGAGLDGVIAKRPDLPYRPGERVMVKVKHERTADCVVAGLRPHKSGPVVGSLLLGLYDDTGRLQHVGVCASFPMRQREALMAELAPLRMASARGHPWADWGEESAHAQNRMPGAPSRWTGGKDLSWVPLRPERVCEVAYDHMEGDRFRHTTQFRRWRPDRSPESCGYAQLEEPVSYDLDRVLGA</sequence>
<dbReference type="InterPro" id="IPR012340">
    <property type="entry name" value="NA-bd_OB-fold"/>
</dbReference>
<comment type="similarity">
    <text evidence="1">Belongs to the ATP-dependent DNA ligase family.</text>
</comment>
<dbReference type="Proteomes" id="UP000509303">
    <property type="component" value="Chromosome"/>
</dbReference>
<dbReference type="InterPro" id="IPR012310">
    <property type="entry name" value="DNA_ligase_ATP-dep_cent"/>
</dbReference>
<dbReference type="Pfam" id="PF04679">
    <property type="entry name" value="DNA_ligase_A_C"/>
    <property type="match status" value="1"/>
</dbReference>
<evidence type="ECO:0000313" key="7">
    <source>
        <dbReference type="Proteomes" id="UP000509303"/>
    </source>
</evidence>
<dbReference type="GO" id="GO:0006281">
    <property type="term" value="P:DNA repair"/>
    <property type="evidence" value="ECO:0007669"/>
    <property type="project" value="InterPro"/>
</dbReference>
<dbReference type="PROSITE" id="PS00697">
    <property type="entry name" value="DNA_LIGASE_A1"/>
    <property type="match status" value="1"/>
</dbReference>
<comment type="catalytic activity">
    <reaction evidence="4">
        <text>ATP + (deoxyribonucleotide)n-3'-hydroxyl + 5'-phospho-(deoxyribonucleotide)m = (deoxyribonucleotide)n+m + AMP + diphosphate.</text>
        <dbReference type="EC" id="6.5.1.1"/>
    </reaction>
</comment>
<dbReference type="SUPFAM" id="SSF50249">
    <property type="entry name" value="Nucleic acid-binding proteins"/>
    <property type="match status" value="1"/>
</dbReference>
<reference evidence="6 7" key="1">
    <citation type="submission" date="2020-06" db="EMBL/GenBank/DDBJ databases">
        <title>Genome mining for natural products.</title>
        <authorList>
            <person name="Zhang B."/>
            <person name="Shi J."/>
            <person name="Ge H."/>
        </authorList>
    </citation>
    <scope>NUCLEOTIDE SEQUENCE [LARGE SCALE GENOMIC DNA]</scope>
    <source>
        <strain evidence="6 7">NA00687</strain>
    </source>
</reference>
<dbReference type="RefSeq" id="WP_176160058.1">
    <property type="nucleotide sequence ID" value="NZ_CP054929.1"/>
</dbReference>
<dbReference type="AlphaFoldDB" id="A0A7H8N1Y7"/>
<keyword evidence="3 6" id="KW-0436">Ligase</keyword>
<dbReference type="PANTHER" id="PTHR45674">
    <property type="entry name" value="DNA LIGASE 1/3 FAMILY MEMBER"/>
    <property type="match status" value="1"/>
</dbReference>
<dbReference type="PROSITE" id="PS50160">
    <property type="entry name" value="DNA_LIGASE_A3"/>
    <property type="match status" value="1"/>
</dbReference>
<accession>A0A7H8N1Y7</accession>
<dbReference type="GO" id="GO:0005524">
    <property type="term" value="F:ATP binding"/>
    <property type="evidence" value="ECO:0007669"/>
    <property type="project" value="InterPro"/>
</dbReference>
<name>A0A7H8N1Y7_9ACTN</name>
<dbReference type="EMBL" id="CP054929">
    <property type="protein sequence ID" value="QKW48361.1"/>
    <property type="molecule type" value="Genomic_DNA"/>
</dbReference>
<evidence type="ECO:0000256" key="1">
    <source>
        <dbReference type="ARBA" id="ARBA00007572"/>
    </source>
</evidence>
<dbReference type="NCBIfam" id="NF006078">
    <property type="entry name" value="PRK08224.1"/>
    <property type="match status" value="1"/>
</dbReference>
<dbReference type="CDD" id="cd07970">
    <property type="entry name" value="OBF_DNA_ligase_LigC"/>
    <property type="match status" value="1"/>
</dbReference>
<dbReference type="GO" id="GO:0006310">
    <property type="term" value="P:DNA recombination"/>
    <property type="evidence" value="ECO:0007669"/>
    <property type="project" value="InterPro"/>
</dbReference>
<gene>
    <name evidence="6" type="ORF">HUT08_01040</name>
</gene>
<dbReference type="EC" id="6.5.1.1" evidence="2"/>
<dbReference type="InterPro" id="IPR012309">
    <property type="entry name" value="DNA_ligase_ATP-dep_C"/>
</dbReference>
<dbReference type="SUPFAM" id="SSF56091">
    <property type="entry name" value="DNA ligase/mRNA capping enzyme, catalytic domain"/>
    <property type="match status" value="1"/>
</dbReference>
<protein>
    <recommendedName>
        <fullName evidence="2">DNA ligase (ATP)</fullName>
        <ecNumber evidence="2">6.5.1.1</ecNumber>
    </recommendedName>
</protein>
<evidence type="ECO:0000256" key="3">
    <source>
        <dbReference type="ARBA" id="ARBA00022598"/>
    </source>
</evidence>
<organism evidence="6 7">
    <name type="scientific">Streptomyces buecherae</name>
    <dbReference type="NCBI Taxonomy" id="2763006"/>
    <lineage>
        <taxon>Bacteria</taxon>
        <taxon>Bacillati</taxon>
        <taxon>Actinomycetota</taxon>
        <taxon>Actinomycetes</taxon>
        <taxon>Kitasatosporales</taxon>
        <taxon>Streptomycetaceae</taxon>
        <taxon>Streptomyces</taxon>
    </lineage>
</organism>
<dbReference type="InterPro" id="IPR050191">
    <property type="entry name" value="ATP-dep_DNA_ligase"/>
</dbReference>
<dbReference type="Pfam" id="PF01068">
    <property type="entry name" value="DNA_ligase_A_M"/>
    <property type="match status" value="1"/>
</dbReference>
<dbReference type="GO" id="GO:0003910">
    <property type="term" value="F:DNA ligase (ATP) activity"/>
    <property type="evidence" value="ECO:0007669"/>
    <property type="project" value="UniProtKB-EC"/>
</dbReference>
<dbReference type="Gene3D" id="3.30.470.30">
    <property type="entry name" value="DNA ligase/mRNA capping enzyme"/>
    <property type="match status" value="1"/>
</dbReference>
<feature type="domain" description="ATP-dependent DNA ligase family profile" evidence="5">
    <location>
        <begin position="105"/>
        <end position="247"/>
    </location>
</feature>
<dbReference type="InterPro" id="IPR044119">
    <property type="entry name" value="Adenylation_LigC-like"/>
</dbReference>
<evidence type="ECO:0000313" key="6">
    <source>
        <dbReference type="EMBL" id="QKW48361.1"/>
    </source>
</evidence>
<dbReference type="Gene3D" id="2.40.50.140">
    <property type="entry name" value="Nucleic acid-binding proteins"/>
    <property type="match status" value="1"/>
</dbReference>
<keyword evidence="7" id="KW-1185">Reference proteome</keyword>